<organism evidence="1">
    <name type="scientific">Arundo donax</name>
    <name type="common">Giant reed</name>
    <name type="synonym">Donax arundinaceus</name>
    <dbReference type="NCBI Taxonomy" id="35708"/>
    <lineage>
        <taxon>Eukaryota</taxon>
        <taxon>Viridiplantae</taxon>
        <taxon>Streptophyta</taxon>
        <taxon>Embryophyta</taxon>
        <taxon>Tracheophyta</taxon>
        <taxon>Spermatophyta</taxon>
        <taxon>Magnoliopsida</taxon>
        <taxon>Liliopsida</taxon>
        <taxon>Poales</taxon>
        <taxon>Poaceae</taxon>
        <taxon>PACMAD clade</taxon>
        <taxon>Arundinoideae</taxon>
        <taxon>Arundineae</taxon>
        <taxon>Arundo</taxon>
    </lineage>
</organism>
<sequence length="39" mass="4347">MYCKCMEVCVLCFTNSQTLVEKGGTCSMPPQKNTSKLWG</sequence>
<dbReference type="AlphaFoldDB" id="A0A0A9QNY0"/>
<reference evidence="1" key="2">
    <citation type="journal article" date="2015" name="Data Brief">
        <title>Shoot transcriptome of the giant reed, Arundo donax.</title>
        <authorList>
            <person name="Barrero R.A."/>
            <person name="Guerrero F.D."/>
            <person name="Moolhuijzen P."/>
            <person name="Goolsby J.A."/>
            <person name="Tidwell J."/>
            <person name="Bellgard S.E."/>
            <person name="Bellgard M.I."/>
        </authorList>
    </citation>
    <scope>NUCLEOTIDE SEQUENCE</scope>
    <source>
        <tissue evidence="1">Shoot tissue taken approximately 20 cm above the soil surface</tissue>
    </source>
</reference>
<name>A0A0A9QNY0_ARUDO</name>
<protein>
    <submittedName>
        <fullName evidence="1">Uncharacterized protein</fullName>
    </submittedName>
</protein>
<reference evidence="1" key="1">
    <citation type="submission" date="2014-09" db="EMBL/GenBank/DDBJ databases">
        <authorList>
            <person name="Magalhaes I.L.F."/>
            <person name="Oliveira U."/>
            <person name="Santos F.R."/>
            <person name="Vidigal T.H.D.A."/>
            <person name="Brescovit A.D."/>
            <person name="Santos A.J."/>
        </authorList>
    </citation>
    <scope>NUCLEOTIDE SEQUENCE</scope>
    <source>
        <tissue evidence="1">Shoot tissue taken approximately 20 cm above the soil surface</tissue>
    </source>
</reference>
<evidence type="ECO:0000313" key="1">
    <source>
        <dbReference type="EMBL" id="JAD61961.1"/>
    </source>
</evidence>
<proteinExistence type="predicted"/>
<accession>A0A0A9QNY0</accession>
<dbReference type="EMBL" id="GBRH01235934">
    <property type="protein sequence ID" value="JAD61961.1"/>
    <property type="molecule type" value="Transcribed_RNA"/>
</dbReference>